<dbReference type="HOGENOM" id="CLU_2607408_0_0_1"/>
<dbReference type="Proteomes" id="UP000053989">
    <property type="component" value="Unassembled WGS sequence"/>
</dbReference>
<organism evidence="2 3">
    <name type="scientific">Scleroderma citrinum Foug A</name>
    <dbReference type="NCBI Taxonomy" id="1036808"/>
    <lineage>
        <taxon>Eukaryota</taxon>
        <taxon>Fungi</taxon>
        <taxon>Dikarya</taxon>
        <taxon>Basidiomycota</taxon>
        <taxon>Agaricomycotina</taxon>
        <taxon>Agaricomycetes</taxon>
        <taxon>Agaricomycetidae</taxon>
        <taxon>Boletales</taxon>
        <taxon>Sclerodermatineae</taxon>
        <taxon>Sclerodermataceae</taxon>
        <taxon>Scleroderma</taxon>
    </lineage>
</organism>
<proteinExistence type="predicted"/>
<dbReference type="InParanoid" id="A0A0C2ZCE1"/>
<reference evidence="2 3" key="1">
    <citation type="submission" date="2014-04" db="EMBL/GenBank/DDBJ databases">
        <authorList>
            <consortium name="DOE Joint Genome Institute"/>
            <person name="Kuo A."/>
            <person name="Kohler A."/>
            <person name="Nagy L.G."/>
            <person name="Floudas D."/>
            <person name="Copeland A."/>
            <person name="Barry K.W."/>
            <person name="Cichocki N."/>
            <person name="Veneault-Fourrey C."/>
            <person name="LaButti K."/>
            <person name="Lindquist E.A."/>
            <person name="Lipzen A."/>
            <person name="Lundell T."/>
            <person name="Morin E."/>
            <person name="Murat C."/>
            <person name="Sun H."/>
            <person name="Tunlid A."/>
            <person name="Henrissat B."/>
            <person name="Grigoriev I.V."/>
            <person name="Hibbett D.S."/>
            <person name="Martin F."/>
            <person name="Nordberg H.P."/>
            <person name="Cantor M.N."/>
            <person name="Hua S.X."/>
        </authorList>
    </citation>
    <scope>NUCLEOTIDE SEQUENCE [LARGE SCALE GENOMIC DNA]</scope>
    <source>
        <strain evidence="2 3">Foug A</strain>
    </source>
</reference>
<keyword evidence="3" id="KW-1185">Reference proteome</keyword>
<evidence type="ECO:0000313" key="2">
    <source>
        <dbReference type="EMBL" id="KIM50677.1"/>
    </source>
</evidence>
<dbReference type="OrthoDB" id="5569250at2759"/>
<name>A0A0C2ZCE1_9AGAM</name>
<sequence>MKQGTIPFLLISLLKQISEALQQKSSKHKHIYKEGWAVSIQIGGRHDFRVQHVPADDTKSLFYVLIWILVLYDGPLGWE</sequence>
<reference evidence="3" key="2">
    <citation type="submission" date="2015-01" db="EMBL/GenBank/DDBJ databases">
        <title>Evolutionary Origins and Diversification of the Mycorrhizal Mutualists.</title>
        <authorList>
            <consortium name="DOE Joint Genome Institute"/>
            <consortium name="Mycorrhizal Genomics Consortium"/>
            <person name="Kohler A."/>
            <person name="Kuo A."/>
            <person name="Nagy L.G."/>
            <person name="Floudas D."/>
            <person name="Copeland A."/>
            <person name="Barry K.W."/>
            <person name="Cichocki N."/>
            <person name="Veneault-Fourrey C."/>
            <person name="LaButti K."/>
            <person name="Lindquist E.A."/>
            <person name="Lipzen A."/>
            <person name="Lundell T."/>
            <person name="Morin E."/>
            <person name="Murat C."/>
            <person name="Riley R."/>
            <person name="Ohm R."/>
            <person name="Sun H."/>
            <person name="Tunlid A."/>
            <person name="Henrissat B."/>
            <person name="Grigoriev I.V."/>
            <person name="Hibbett D.S."/>
            <person name="Martin F."/>
        </authorList>
    </citation>
    <scope>NUCLEOTIDE SEQUENCE [LARGE SCALE GENOMIC DNA]</scope>
    <source>
        <strain evidence="3">Foug A</strain>
    </source>
</reference>
<protein>
    <recommendedName>
        <fullName evidence="4">Fungal-type protein kinase domain-containing protein</fullName>
    </recommendedName>
</protein>
<evidence type="ECO:0008006" key="4">
    <source>
        <dbReference type="Google" id="ProtNLM"/>
    </source>
</evidence>
<keyword evidence="1" id="KW-0732">Signal</keyword>
<evidence type="ECO:0000313" key="3">
    <source>
        <dbReference type="Proteomes" id="UP000053989"/>
    </source>
</evidence>
<gene>
    <name evidence="2" type="ORF">SCLCIDRAFT_144879</name>
</gene>
<dbReference type="EMBL" id="KN822352">
    <property type="protein sequence ID" value="KIM50677.1"/>
    <property type="molecule type" value="Genomic_DNA"/>
</dbReference>
<evidence type="ECO:0000256" key="1">
    <source>
        <dbReference type="SAM" id="SignalP"/>
    </source>
</evidence>
<accession>A0A0C2ZCE1</accession>
<dbReference type="AlphaFoldDB" id="A0A0C2ZCE1"/>
<feature type="chain" id="PRO_5002160254" description="Fungal-type protein kinase domain-containing protein" evidence="1">
    <location>
        <begin position="21"/>
        <end position="79"/>
    </location>
</feature>
<feature type="signal peptide" evidence="1">
    <location>
        <begin position="1"/>
        <end position="20"/>
    </location>
</feature>